<comment type="subcellular location">
    <subcellularLocation>
        <location evidence="1">Cell membrane</location>
        <topology evidence="1">Multi-pass membrane protein</topology>
    </subcellularLocation>
</comment>
<dbReference type="GO" id="GO:0046983">
    <property type="term" value="F:protein dimerization activity"/>
    <property type="evidence" value="ECO:0007669"/>
    <property type="project" value="InterPro"/>
</dbReference>
<gene>
    <name evidence="10" type="ORF">GA0070558_12766</name>
</gene>
<dbReference type="Gene3D" id="1.20.5.1930">
    <property type="match status" value="1"/>
</dbReference>
<evidence type="ECO:0000256" key="5">
    <source>
        <dbReference type="ARBA" id="ARBA00022777"/>
    </source>
</evidence>
<keyword evidence="8" id="KW-0472">Membrane</keyword>
<dbReference type="SUPFAM" id="SSF55874">
    <property type="entry name" value="ATPase domain of HSP90 chaperone/DNA topoisomerase II/histidine kinase"/>
    <property type="match status" value="1"/>
</dbReference>
<feature type="domain" description="Histidine kinase/HSP90-like ATPase" evidence="9">
    <location>
        <begin position="264"/>
        <end position="357"/>
    </location>
</feature>
<dbReference type="Pfam" id="PF07730">
    <property type="entry name" value="HisKA_3"/>
    <property type="match status" value="1"/>
</dbReference>
<keyword evidence="4" id="KW-0812">Transmembrane</keyword>
<keyword evidence="2" id="KW-1003">Cell membrane</keyword>
<dbReference type="GO" id="GO:0000155">
    <property type="term" value="F:phosphorelay sensor kinase activity"/>
    <property type="evidence" value="ECO:0007669"/>
    <property type="project" value="InterPro"/>
</dbReference>
<dbReference type="InterPro" id="IPR003594">
    <property type="entry name" value="HATPase_dom"/>
</dbReference>
<dbReference type="InterPro" id="IPR036890">
    <property type="entry name" value="HATPase_C_sf"/>
</dbReference>
<protein>
    <submittedName>
        <fullName evidence="10">Histidine kinase-, DNA gyrase B-, and HSP90-like ATPase</fullName>
    </submittedName>
</protein>
<evidence type="ECO:0000313" key="11">
    <source>
        <dbReference type="Proteomes" id="UP000199375"/>
    </source>
</evidence>
<reference evidence="10 11" key="1">
    <citation type="submission" date="2016-06" db="EMBL/GenBank/DDBJ databases">
        <authorList>
            <person name="Kjaerup R.B."/>
            <person name="Dalgaard T.S."/>
            <person name="Juul-Madsen H.R."/>
        </authorList>
    </citation>
    <scope>NUCLEOTIDE SEQUENCE [LARGE SCALE GENOMIC DNA]</scope>
    <source>
        <strain evidence="10 11">DSM 45626</strain>
    </source>
</reference>
<dbReference type="PANTHER" id="PTHR24421">
    <property type="entry name" value="NITRATE/NITRITE SENSOR PROTEIN NARX-RELATED"/>
    <property type="match status" value="1"/>
</dbReference>
<dbReference type="AlphaFoldDB" id="A0A1C4XM94"/>
<evidence type="ECO:0000256" key="1">
    <source>
        <dbReference type="ARBA" id="ARBA00004651"/>
    </source>
</evidence>
<accession>A0A1C4XM94</accession>
<evidence type="ECO:0000256" key="3">
    <source>
        <dbReference type="ARBA" id="ARBA00022679"/>
    </source>
</evidence>
<dbReference type="CDD" id="cd16917">
    <property type="entry name" value="HATPase_UhpB-NarQ-NarX-like"/>
    <property type="match status" value="1"/>
</dbReference>
<dbReference type="PANTHER" id="PTHR24421:SF37">
    <property type="entry name" value="SENSOR HISTIDINE KINASE NARS"/>
    <property type="match status" value="1"/>
</dbReference>
<dbReference type="GO" id="GO:0005886">
    <property type="term" value="C:plasma membrane"/>
    <property type="evidence" value="ECO:0007669"/>
    <property type="project" value="UniProtKB-SubCell"/>
</dbReference>
<dbReference type="Gene3D" id="3.30.565.10">
    <property type="entry name" value="Histidine kinase-like ATPase, C-terminal domain"/>
    <property type="match status" value="1"/>
</dbReference>
<proteinExistence type="predicted"/>
<sequence length="360" mass="39261">MANPYAMQPVAEAELSSMAREIVEAFQHSLRQQESDLANGPDVLAQLAAQVQAVLSDVAARVSMTDAPPMDLVGEARLFAVDIGADRARRGIHPVQSLRAATTLFEVMLPIITRGLPATDSAGALRLSRALHEAIMARVALASLSYVGFLMEKLQASRQEERTRIARELHDRVLHEMGLTLHRLDLHRHYADRDPEQARAKIDSAIESLDEAVRTVRGLSAELRRSVGEYGLERTLRGYLEANVPPPMQFSLVTNGDLKVLPPDVLEELYLILREAARNALRHAAPSRVDIAVDVGDNAVAATVVDDGCGFDTTDPDRARGGLPSMFERAQLLHGQVELISAPGQGTRVEVRIPFAEAGL</sequence>
<dbReference type="Proteomes" id="UP000199375">
    <property type="component" value="Unassembled WGS sequence"/>
</dbReference>
<keyword evidence="5 10" id="KW-0418">Kinase</keyword>
<dbReference type="Pfam" id="PF02518">
    <property type="entry name" value="HATPase_c"/>
    <property type="match status" value="1"/>
</dbReference>
<organism evidence="10 11">
    <name type="scientific">Micromonospora haikouensis</name>
    <dbReference type="NCBI Taxonomy" id="686309"/>
    <lineage>
        <taxon>Bacteria</taxon>
        <taxon>Bacillati</taxon>
        <taxon>Actinomycetota</taxon>
        <taxon>Actinomycetes</taxon>
        <taxon>Micromonosporales</taxon>
        <taxon>Micromonosporaceae</taxon>
        <taxon>Micromonospora</taxon>
    </lineage>
</organism>
<keyword evidence="6" id="KW-1133">Transmembrane helix</keyword>
<evidence type="ECO:0000256" key="8">
    <source>
        <dbReference type="ARBA" id="ARBA00023136"/>
    </source>
</evidence>
<evidence type="ECO:0000256" key="7">
    <source>
        <dbReference type="ARBA" id="ARBA00023012"/>
    </source>
</evidence>
<name>A0A1C4XM94_9ACTN</name>
<evidence type="ECO:0000256" key="6">
    <source>
        <dbReference type="ARBA" id="ARBA00022989"/>
    </source>
</evidence>
<dbReference type="InterPro" id="IPR011712">
    <property type="entry name" value="Sig_transdc_His_kin_sub3_dim/P"/>
</dbReference>
<evidence type="ECO:0000256" key="2">
    <source>
        <dbReference type="ARBA" id="ARBA00022475"/>
    </source>
</evidence>
<evidence type="ECO:0000313" key="10">
    <source>
        <dbReference type="EMBL" id="SCF09452.1"/>
    </source>
</evidence>
<dbReference type="SMART" id="SM00387">
    <property type="entry name" value="HATPase_c"/>
    <property type="match status" value="1"/>
</dbReference>
<dbReference type="RefSeq" id="WP_091284068.1">
    <property type="nucleotide sequence ID" value="NZ_FMCW01000027.1"/>
</dbReference>
<evidence type="ECO:0000256" key="4">
    <source>
        <dbReference type="ARBA" id="ARBA00022692"/>
    </source>
</evidence>
<keyword evidence="3" id="KW-0808">Transferase</keyword>
<dbReference type="EMBL" id="FMCW01000027">
    <property type="protein sequence ID" value="SCF09452.1"/>
    <property type="molecule type" value="Genomic_DNA"/>
</dbReference>
<evidence type="ECO:0000259" key="9">
    <source>
        <dbReference type="SMART" id="SM00387"/>
    </source>
</evidence>
<dbReference type="InterPro" id="IPR050482">
    <property type="entry name" value="Sensor_HK_TwoCompSys"/>
</dbReference>
<keyword evidence="7" id="KW-0902">Two-component regulatory system</keyword>